<dbReference type="InterPro" id="IPR015424">
    <property type="entry name" value="PyrdxlP-dep_Trfase"/>
</dbReference>
<comment type="caution">
    <text evidence="8">The sequence shown here is derived from an EMBL/GenBank/DDBJ whole genome shotgun (WGS) entry which is preliminary data.</text>
</comment>
<sequence>MTAPLLARRTADIQPFHVMELLRRARELEAQGRDIIHMEVGEPDFPTPQPMVEAAQRFLAGGDVHYTAALGLPALREAIARFYHERFGAEVAPERIIVTAGASGALMLALAATTDPGDEWLLPDPGYPSNRHLVRGFEGVARALAVDAGSRYQPTAGQVDAAWGPRSRGLMVATPSNPTGTLLSGEEIEALHRVTGARGGLLLVDEIYQGLTYGVEASTALSRPALAAADDLFVVNSFSKYFGMTGWRLGWLVVPPAYVREIEKLAQHFFIAPSTPAQHAALAAFTPATLDILEARRAEFAARRDILLPALRELGFDIATEPQGAFYIYADVSPLADDAEALARRLIEEAGVAATPGLDFGHHLAARHLRIAYTTRGERLLEAVERMRRVL</sequence>
<dbReference type="GO" id="GO:0008483">
    <property type="term" value="F:transaminase activity"/>
    <property type="evidence" value="ECO:0007669"/>
    <property type="project" value="UniProtKB-KW"/>
</dbReference>
<name>A0A7X7LTC7_9RHOO</name>
<reference evidence="8 9" key="1">
    <citation type="journal article" date="2020" name="Biotechnol. Biofuels">
        <title>New insights from the biogas microbiome by comprehensive genome-resolved metagenomics of nearly 1600 species originating from multiple anaerobic digesters.</title>
        <authorList>
            <person name="Campanaro S."/>
            <person name="Treu L."/>
            <person name="Rodriguez-R L.M."/>
            <person name="Kovalovszki A."/>
            <person name="Ziels R.M."/>
            <person name="Maus I."/>
            <person name="Zhu X."/>
            <person name="Kougias P.G."/>
            <person name="Basile A."/>
            <person name="Luo G."/>
            <person name="Schluter A."/>
            <person name="Konstantinidis K.T."/>
            <person name="Angelidaki I."/>
        </authorList>
    </citation>
    <scope>NUCLEOTIDE SEQUENCE [LARGE SCALE GENOMIC DNA]</scope>
    <source>
        <strain evidence="8">AS06rmzACSIP_256</strain>
    </source>
</reference>
<comment type="similarity">
    <text evidence="2 6">Belongs to the class-I pyridoxal-phosphate-dependent aminotransferase family.</text>
</comment>
<dbReference type="SUPFAM" id="SSF53383">
    <property type="entry name" value="PLP-dependent transferases"/>
    <property type="match status" value="1"/>
</dbReference>
<evidence type="ECO:0000256" key="3">
    <source>
        <dbReference type="ARBA" id="ARBA00022576"/>
    </source>
</evidence>
<dbReference type="NCBIfam" id="NF006514">
    <property type="entry name" value="PRK08960.1"/>
    <property type="match status" value="1"/>
</dbReference>
<evidence type="ECO:0000313" key="9">
    <source>
        <dbReference type="Proteomes" id="UP000536534"/>
    </source>
</evidence>
<dbReference type="CDD" id="cd00609">
    <property type="entry name" value="AAT_like"/>
    <property type="match status" value="1"/>
</dbReference>
<evidence type="ECO:0000256" key="5">
    <source>
        <dbReference type="ARBA" id="ARBA00022898"/>
    </source>
</evidence>
<protein>
    <recommendedName>
        <fullName evidence="6">Aminotransferase</fullName>
        <ecNumber evidence="6">2.6.1.-</ecNumber>
    </recommendedName>
</protein>
<dbReference type="Pfam" id="PF00155">
    <property type="entry name" value="Aminotran_1_2"/>
    <property type="match status" value="1"/>
</dbReference>
<dbReference type="AlphaFoldDB" id="A0A7X7LTC7"/>
<accession>A0A7X7LTC7</accession>
<keyword evidence="3 6" id="KW-0032">Aminotransferase</keyword>
<dbReference type="InterPro" id="IPR050596">
    <property type="entry name" value="AspAT/PAT-like"/>
</dbReference>
<feature type="domain" description="Aminotransferase class I/classII large" evidence="7">
    <location>
        <begin position="34"/>
        <end position="386"/>
    </location>
</feature>
<keyword evidence="5" id="KW-0663">Pyridoxal phosphate</keyword>
<comment type="cofactor">
    <cofactor evidence="1 6">
        <name>pyridoxal 5'-phosphate</name>
        <dbReference type="ChEBI" id="CHEBI:597326"/>
    </cofactor>
</comment>
<evidence type="ECO:0000256" key="4">
    <source>
        <dbReference type="ARBA" id="ARBA00022679"/>
    </source>
</evidence>
<dbReference type="InterPro" id="IPR004839">
    <property type="entry name" value="Aminotransferase_I/II_large"/>
</dbReference>
<evidence type="ECO:0000313" key="8">
    <source>
        <dbReference type="EMBL" id="NLF53042.1"/>
    </source>
</evidence>
<evidence type="ECO:0000256" key="6">
    <source>
        <dbReference type="RuleBase" id="RU000481"/>
    </source>
</evidence>
<dbReference type="InterPro" id="IPR004838">
    <property type="entry name" value="NHTrfase_class1_PyrdxlP-BS"/>
</dbReference>
<dbReference type="GO" id="GO:0006520">
    <property type="term" value="P:amino acid metabolic process"/>
    <property type="evidence" value="ECO:0007669"/>
    <property type="project" value="InterPro"/>
</dbReference>
<dbReference type="InterPro" id="IPR015421">
    <property type="entry name" value="PyrdxlP-dep_Trfase_major"/>
</dbReference>
<organism evidence="8 9">
    <name type="scientific">Thauera phenolivorans</name>
    <dbReference type="NCBI Taxonomy" id="1792543"/>
    <lineage>
        <taxon>Bacteria</taxon>
        <taxon>Pseudomonadati</taxon>
        <taxon>Pseudomonadota</taxon>
        <taxon>Betaproteobacteria</taxon>
        <taxon>Rhodocyclales</taxon>
        <taxon>Zoogloeaceae</taxon>
        <taxon>Thauera</taxon>
    </lineage>
</organism>
<dbReference type="PRINTS" id="PR00753">
    <property type="entry name" value="ACCSYNTHASE"/>
</dbReference>
<dbReference type="PANTHER" id="PTHR46383:SF2">
    <property type="entry name" value="AMINOTRANSFERASE"/>
    <property type="match status" value="1"/>
</dbReference>
<keyword evidence="4 6" id="KW-0808">Transferase</keyword>
<dbReference type="EC" id="2.6.1.-" evidence="6"/>
<evidence type="ECO:0000259" key="7">
    <source>
        <dbReference type="Pfam" id="PF00155"/>
    </source>
</evidence>
<gene>
    <name evidence="8" type="ORF">GX576_01310</name>
</gene>
<evidence type="ECO:0000256" key="2">
    <source>
        <dbReference type="ARBA" id="ARBA00007441"/>
    </source>
</evidence>
<dbReference type="GO" id="GO:0030170">
    <property type="term" value="F:pyridoxal phosphate binding"/>
    <property type="evidence" value="ECO:0007669"/>
    <property type="project" value="InterPro"/>
</dbReference>
<dbReference type="EMBL" id="JAAYYV010000035">
    <property type="protein sequence ID" value="NLF53042.1"/>
    <property type="molecule type" value="Genomic_DNA"/>
</dbReference>
<dbReference type="PANTHER" id="PTHR46383">
    <property type="entry name" value="ASPARTATE AMINOTRANSFERASE"/>
    <property type="match status" value="1"/>
</dbReference>
<dbReference type="Proteomes" id="UP000536534">
    <property type="component" value="Unassembled WGS sequence"/>
</dbReference>
<dbReference type="PROSITE" id="PS00105">
    <property type="entry name" value="AA_TRANSFER_CLASS_1"/>
    <property type="match status" value="1"/>
</dbReference>
<evidence type="ECO:0000256" key="1">
    <source>
        <dbReference type="ARBA" id="ARBA00001933"/>
    </source>
</evidence>
<proteinExistence type="inferred from homology"/>
<dbReference type="Gene3D" id="3.40.640.10">
    <property type="entry name" value="Type I PLP-dependent aspartate aminotransferase-like (Major domain)"/>
    <property type="match status" value="1"/>
</dbReference>